<dbReference type="SUPFAM" id="SSF51230">
    <property type="entry name" value="Single hybrid motif"/>
    <property type="match status" value="1"/>
</dbReference>
<dbReference type="GO" id="GO:0003989">
    <property type="term" value="F:acetyl-CoA carboxylase activity"/>
    <property type="evidence" value="ECO:0007669"/>
    <property type="project" value="InterPro"/>
</dbReference>
<evidence type="ECO:0000256" key="3">
    <source>
        <dbReference type="RuleBase" id="RU364072"/>
    </source>
</evidence>
<feature type="domain" description="Lipoyl-binding" evidence="4">
    <location>
        <begin position="86"/>
        <end position="162"/>
    </location>
</feature>
<dbReference type="EMBL" id="CP063356">
    <property type="protein sequence ID" value="QOY36071.1"/>
    <property type="molecule type" value="Genomic_DNA"/>
</dbReference>
<dbReference type="GO" id="GO:0006633">
    <property type="term" value="P:fatty acid biosynthetic process"/>
    <property type="evidence" value="ECO:0007669"/>
    <property type="project" value="UniProtKB-UniPathway"/>
</dbReference>
<dbReference type="KEGG" id="aia:AWH56_026105"/>
<evidence type="ECO:0000259" key="4">
    <source>
        <dbReference type="PROSITE" id="PS50968"/>
    </source>
</evidence>
<dbReference type="GO" id="GO:0009317">
    <property type="term" value="C:acetyl-CoA carboxylase complex"/>
    <property type="evidence" value="ECO:0007669"/>
    <property type="project" value="InterPro"/>
</dbReference>
<dbReference type="Pfam" id="PF00364">
    <property type="entry name" value="Biotin_lipoyl"/>
    <property type="match status" value="1"/>
</dbReference>
<reference evidence="6" key="4">
    <citation type="submission" date="2020-10" db="EMBL/GenBank/DDBJ databases">
        <authorList>
            <person name="Bassil N.M."/>
            <person name="Lloyd J.R."/>
        </authorList>
    </citation>
    <scope>NUCLEOTIDE SEQUENCE</scope>
    <source>
        <strain evidence="6">NB2006</strain>
    </source>
</reference>
<dbReference type="CDD" id="cd06850">
    <property type="entry name" value="biotinyl_domain"/>
    <property type="match status" value="1"/>
</dbReference>
<dbReference type="AlphaFoldDB" id="A0A1S2MFE4"/>
<dbReference type="NCBIfam" id="TIGR00531">
    <property type="entry name" value="BCCP"/>
    <property type="match status" value="1"/>
</dbReference>
<keyword evidence="7" id="KW-1185">Reference proteome</keyword>
<gene>
    <name evidence="6" type="primary">accB</name>
    <name evidence="5" type="ORF">AWH56_01470</name>
    <name evidence="6" type="ORF">AWH56_026105</name>
</gene>
<reference evidence="6 7" key="3">
    <citation type="journal article" date="2019" name="Int. J. Syst. Evol. Microbiol.">
        <title>Anaerobacillus isosaccharinicus sp. nov., an alkaliphilic bacterium which degrades isosaccharinic acid.</title>
        <authorList>
            <person name="Bassil N.M."/>
            <person name="Lloyd J.R."/>
        </authorList>
    </citation>
    <scope>NUCLEOTIDE SEQUENCE [LARGE SCALE GENOMIC DNA]</scope>
    <source>
        <strain evidence="6 7">NB2006</strain>
    </source>
</reference>
<dbReference type="Gene3D" id="2.40.50.100">
    <property type="match status" value="1"/>
</dbReference>
<evidence type="ECO:0000313" key="6">
    <source>
        <dbReference type="EMBL" id="QOY36071.1"/>
    </source>
</evidence>
<evidence type="ECO:0000256" key="2">
    <source>
        <dbReference type="ARBA" id="ARBA00023267"/>
    </source>
</evidence>
<dbReference type="PANTHER" id="PTHR45266:SF3">
    <property type="entry name" value="OXALOACETATE DECARBOXYLASE ALPHA CHAIN"/>
    <property type="match status" value="1"/>
</dbReference>
<reference evidence="5 7" key="1">
    <citation type="submission" date="2016-10" db="EMBL/GenBank/DDBJ databases">
        <title>Draft genome sequences of four alkaliphilic bacteria belonging to the Anaerobacillus genus.</title>
        <authorList>
            <person name="Bassil N.M."/>
            <person name="Lloyd J.R."/>
        </authorList>
    </citation>
    <scope>NUCLEOTIDE SEQUENCE [LARGE SCALE GENOMIC DNA]</scope>
    <source>
        <strain evidence="5 7">NB2006</strain>
    </source>
</reference>
<name>A0A1S2MFE4_9BACI</name>
<organism evidence="5 7">
    <name type="scientific">Anaerobacillus isosaccharinicus</name>
    <dbReference type="NCBI Taxonomy" id="1532552"/>
    <lineage>
        <taxon>Bacteria</taxon>
        <taxon>Bacillati</taxon>
        <taxon>Bacillota</taxon>
        <taxon>Bacilli</taxon>
        <taxon>Bacillales</taxon>
        <taxon>Bacillaceae</taxon>
        <taxon>Anaerobacillus</taxon>
    </lineage>
</organism>
<protein>
    <recommendedName>
        <fullName evidence="1 3">Biotin carboxyl carrier protein of acetyl-CoA carboxylase</fullName>
    </recommendedName>
</protein>
<evidence type="ECO:0000313" key="7">
    <source>
        <dbReference type="Proteomes" id="UP000180175"/>
    </source>
</evidence>
<dbReference type="EMBL" id="LQXD01000002">
    <property type="protein sequence ID" value="OIJ23284.1"/>
    <property type="molecule type" value="Genomic_DNA"/>
</dbReference>
<keyword evidence="3" id="KW-0275">Fatty acid biosynthesis</keyword>
<dbReference type="InterPro" id="IPR050709">
    <property type="entry name" value="Biotin_Carboxyl_Carrier/Decarb"/>
</dbReference>
<dbReference type="Proteomes" id="UP000180175">
    <property type="component" value="Chromosome"/>
</dbReference>
<keyword evidence="3" id="KW-0443">Lipid metabolism</keyword>
<dbReference type="InterPro" id="IPR000089">
    <property type="entry name" value="Biotin_lipoyl"/>
</dbReference>
<evidence type="ECO:0000313" key="5">
    <source>
        <dbReference type="EMBL" id="OIJ23284.1"/>
    </source>
</evidence>
<keyword evidence="2 3" id="KW-0092">Biotin</keyword>
<dbReference type="InterPro" id="IPR001249">
    <property type="entry name" value="AcCoA_biotinCC"/>
</dbReference>
<comment type="pathway">
    <text evidence="3">Lipid metabolism; fatty acid biosynthesis.</text>
</comment>
<sequence>MLKIQDIRELIKAIDQSSIEEFKYEQDGTKITMRKERKMIEQVQQVVQQAPISIPQQVVTTVQPQVENIVEKEVKQETPAVKPTNLHKITSPMVGTFYSSPSPDSAPYIKVGDQVKSDSVVCIVEAMKLMNEIEAEIKGEIVEILVENGQLVEYGQELFLVKPE</sequence>
<dbReference type="UniPathway" id="UPA00094"/>
<proteinExistence type="predicted"/>
<evidence type="ECO:0000256" key="1">
    <source>
        <dbReference type="ARBA" id="ARBA00017562"/>
    </source>
</evidence>
<dbReference type="PRINTS" id="PR01071">
    <property type="entry name" value="ACOABIOTINCC"/>
</dbReference>
<dbReference type="OrthoDB" id="9811735at2"/>
<dbReference type="PROSITE" id="PS50968">
    <property type="entry name" value="BIOTINYL_LIPOYL"/>
    <property type="match status" value="1"/>
</dbReference>
<reference evidence="6 7" key="2">
    <citation type="journal article" date="2017" name="Genome Announc.">
        <title>Draft Genome Sequences of Four Alkaliphilic Bacteria Belonging to the Anaerobacillus Genus.</title>
        <authorList>
            <person name="Bassil N.M."/>
            <person name="Lloyd J.R."/>
        </authorList>
    </citation>
    <scope>NUCLEOTIDE SEQUENCE [LARGE SCALE GENOMIC DNA]</scope>
    <source>
        <strain evidence="6 7">NB2006</strain>
    </source>
</reference>
<dbReference type="InterPro" id="IPR011053">
    <property type="entry name" value="Single_hybrid_motif"/>
</dbReference>
<comment type="function">
    <text evidence="3">This protein is a component of the acetyl coenzyme A carboxylase complex; first, biotin carboxylase catalyzes the carboxylation of the carrier protein and then the transcarboxylase transfers the carboxyl group to form malonyl-CoA.</text>
</comment>
<dbReference type="RefSeq" id="WP_071315487.1">
    <property type="nucleotide sequence ID" value="NZ_CP063356.2"/>
</dbReference>
<keyword evidence="3" id="KW-0276">Fatty acid metabolism</keyword>
<keyword evidence="3" id="KW-0444">Lipid biosynthesis</keyword>
<dbReference type="PANTHER" id="PTHR45266">
    <property type="entry name" value="OXALOACETATE DECARBOXYLASE ALPHA CHAIN"/>
    <property type="match status" value="1"/>
</dbReference>
<accession>A0A1S2MFE4</accession>